<feature type="domain" description="TLDc" evidence="1">
    <location>
        <begin position="279"/>
        <end position="453"/>
    </location>
</feature>
<protein>
    <recommendedName>
        <fullName evidence="1">TLDc domain-containing protein</fullName>
    </recommendedName>
</protein>
<dbReference type="Pfam" id="PF07534">
    <property type="entry name" value="TLD"/>
    <property type="match status" value="1"/>
</dbReference>
<sequence length="453" mass="52159">MRTYEYEIYTITYVFSVSLLSRCRLIHNYIYIYISEGLGKKHATSLAADSKNSESISRSPNGDSDQHFVTHFRPIDKLSKILAERSQHDEDVHGITENVFIKYLFPHYPELGSKLFHSIHKLSKSTTKYVSTSLFKQQVEKILSVMNDRTILDIYVKMYCESNNDSDVTPDTLKEILMISYQLATDSETNSCPYVHRTIAAVVTSCFHGKEVLSISFVSNWLWQHCPRVLYGVHRYVIHVLTTAYRNGQVLLSTEELQPHMQPITPILEKVVTFEQPENMLPLSHLWLLSTSLPNRFIEAEDAQNDNTSEVLAAKLSRNPCPSHWTLLYSSDEHGTGANRFLHHIIGYKGPTILFIKGDSGNNEYVTYCVCSTMEWRESHLYWGDDDSMIIELQPSYKIIEHGSKMLYLNTSIRGYPHGLRAGKDPRNPFVNIDQSFNSWARNTLDFLIPHQY</sequence>
<dbReference type="AlphaFoldDB" id="A0AA39FVH9"/>
<evidence type="ECO:0000313" key="3">
    <source>
        <dbReference type="Proteomes" id="UP001168990"/>
    </source>
</evidence>
<proteinExistence type="predicted"/>
<comment type="caution">
    <text evidence="2">The sequence shown here is derived from an EMBL/GenBank/DDBJ whole genome shotgun (WGS) entry which is preliminary data.</text>
</comment>
<evidence type="ECO:0000259" key="1">
    <source>
        <dbReference type="PROSITE" id="PS51886"/>
    </source>
</evidence>
<accession>A0AA39FVH9</accession>
<dbReference type="PROSITE" id="PS51886">
    <property type="entry name" value="TLDC"/>
    <property type="match status" value="1"/>
</dbReference>
<keyword evidence="3" id="KW-1185">Reference proteome</keyword>
<dbReference type="Proteomes" id="UP001168990">
    <property type="component" value="Unassembled WGS sequence"/>
</dbReference>
<gene>
    <name evidence="2" type="ORF">PV328_000744</name>
</gene>
<dbReference type="SMART" id="SM00584">
    <property type="entry name" value="TLDc"/>
    <property type="match status" value="1"/>
</dbReference>
<evidence type="ECO:0000313" key="2">
    <source>
        <dbReference type="EMBL" id="KAK0176627.1"/>
    </source>
</evidence>
<organism evidence="2 3">
    <name type="scientific">Microctonus aethiopoides</name>
    <dbReference type="NCBI Taxonomy" id="144406"/>
    <lineage>
        <taxon>Eukaryota</taxon>
        <taxon>Metazoa</taxon>
        <taxon>Ecdysozoa</taxon>
        <taxon>Arthropoda</taxon>
        <taxon>Hexapoda</taxon>
        <taxon>Insecta</taxon>
        <taxon>Pterygota</taxon>
        <taxon>Neoptera</taxon>
        <taxon>Endopterygota</taxon>
        <taxon>Hymenoptera</taxon>
        <taxon>Apocrita</taxon>
        <taxon>Ichneumonoidea</taxon>
        <taxon>Braconidae</taxon>
        <taxon>Euphorinae</taxon>
        <taxon>Microctonus</taxon>
    </lineage>
</organism>
<dbReference type="InterPro" id="IPR006571">
    <property type="entry name" value="TLDc_dom"/>
</dbReference>
<reference evidence="2" key="1">
    <citation type="journal article" date="2023" name="bioRxiv">
        <title>Scaffold-level genome assemblies of two parasitoid biocontrol wasps reveal the parthenogenesis mechanism and an associated novel virus.</title>
        <authorList>
            <person name="Inwood S."/>
            <person name="Skelly J."/>
            <person name="Guhlin J."/>
            <person name="Harrop T."/>
            <person name="Goldson S."/>
            <person name="Dearden P."/>
        </authorList>
    </citation>
    <scope>NUCLEOTIDE SEQUENCE</scope>
    <source>
        <strain evidence="2">Irish</strain>
        <tissue evidence="2">Whole body</tissue>
    </source>
</reference>
<name>A0AA39FVH9_9HYME</name>
<reference evidence="2" key="2">
    <citation type="submission" date="2023-03" db="EMBL/GenBank/DDBJ databases">
        <authorList>
            <person name="Inwood S.N."/>
            <person name="Skelly J.G."/>
            <person name="Guhlin J."/>
            <person name="Harrop T.W.R."/>
            <person name="Goldson S.G."/>
            <person name="Dearden P.K."/>
        </authorList>
    </citation>
    <scope>NUCLEOTIDE SEQUENCE</scope>
    <source>
        <strain evidence="2">Irish</strain>
        <tissue evidence="2">Whole body</tissue>
    </source>
</reference>
<dbReference type="EMBL" id="JAQQBS010000001">
    <property type="protein sequence ID" value="KAK0176627.1"/>
    <property type="molecule type" value="Genomic_DNA"/>
</dbReference>